<keyword evidence="2" id="KW-1133">Transmembrane helix</keyword>
<feature type="region of interest" description="Disordered" evidence="1">
    <location>
        <begin position="77"/>
        <end position="102"/>
    </location>
</feature>
<evidence type="ECO:0008006" key="5">
    <source>
        <dbReference type="Google" id="ProtNLM"/>
    </source>
</evidence>
<name>A0ABU4AYA1_9NOCA</name>
<sequence>MSAAPDRRAELIAAAVGDDLDDAEAAELRRLAASDPTIDHEIAELRSLTMTLGSRGPTDAWLESSTSPDLRERILGATGSSEWSPQQNRRTQQFGGQRFGGQRLGRQRRSAGLAVAAAIVGVVVGSGVVLGVDAYRQDPMNPPAAITGPPGTLGAYEQVGFTTEVPSVDIEGGLVAHTWGTETVLEMDGISDRGPYEVVLVDRSGVERPSGTFLGSDITIECRMNAAVLRQDVTDIEIRTSGGAVLARAQLPTAS</sequence>
<comment type="caution">
    <text evidence="3">The sequence shown here is derived from an EMBL/GenBank/DDBJ whole genome shotgun (WGS) entry which is preliminary data.</text>
</comment>
<organism evidence="3 4">
    <name type="scientific">Rhodococcus cercidiphylli</name>
    <dbReference type="NCBI Taxonomy" id="489916"/>
    <lineage>
        <taxon>Bacteria</taxon>
        <taxon>Bacillati</taxon>
        <taxon>Actinomycetota</taxon>
        <taxon>Actinomycetes</taxon>
        <taxon>Mycobacteriales</taxon>
        <taxon>Nocardiaceae</taxon>
        <taxon>Rhodococcus</taxon>
    </lineage>
</organism>
<feature type="compositionally biased region" description="Low complexity" evidence="1">
    <location>
        <begin position="86"/>
        <end position="96"/>
    </location>
</feature>
<evidence type="ECO:0000313" key="4">
    <source>
        <dbReference type="Proteomes" id="UP001185899"/>
    </source>
</evidence>
<dbReference type="Proteomes" id="UP001185899">
    <property type="component" value="Unassembled WGS sequence"/>
</dbReference>
<protein>
    <recommendedName>
        <fullName evidence="5">Sigma-K anti-sigma factor RskA</fullName>
    </recommendedName>
</protein>
<evidence type="ECO:0000256" key="1">
    <source>
        <dbReference type="SAM" id="MobiDB-lite"/>
    </source>
</evidence>
<reference evidence="3 4" key="1">
    <citation type="submission" date="2023-10" db="EMBL/GenBank/DDBJ databases">
        <title>Development of a sustainable strategy for remediation of hydrocarbon-contaminated territories based on the waste exchange concept.</title>
        <authorList>
            <person name="Krivoruchko A."/>
        </authorList>
    </citation>
    <scope>NUCLEOTIDE SEQUENCE [LARGE SCALE GENOMIC DNA]</scope>
    <source>
        <strain evidence="3 4">IEGM 1322</strain>
    </source>
</reference>
<evidence type="ECO:0000256" key="2">
    <source>
        <dbReference type="SAM" id="Phobius"/>
    </source>
</evidence>
<dbReference type="EMBL" id="JAWLKE010000004">
    <property type="protein sequence ID" value="MDV6231227.1"/>
    <property type="molecule type" value="Genomic_DNA"/>
</dbReference>
<proteinExistence type="predicted"/>
<keyword evidence="2" id="KW-0812">Transmembrane</keyword>
<accession>A0ABU4AYA1</accession>
<keyword evidence="4" id="KW-1185">Reference proteome</keyword>
<dbReference type="RefSeq" id="WP_317548456.1">
    <property type="nucleotide sequence ID" value="NZ_JAWLKE010000004.1"/>
</dbReference>
<keyword evidence="2" id="KW-0472">Membrane</keyword>
<feature type="transmembrane region" description="Helical" evidence="2">
    <location>
        <begin position="111"/>
        <end position="132"/>
    </location>
</feature>
<gene>
    <name evidence="3" type="ORF">R3P95_11775</name>
</gene>
<evidence type="ECO:0000313" key="3">
    <source>
        <dbReference type="EMBL" id="MDV6231227.1"/>
    </source>
</evidence>